<dbReference type="EMBL" id="CM056743">
    <property type="protein sequence ID" value="KAJ8670212.1"/>
    <property type="molecule type" value="Genomic_DNA"/>
</dbReference>
<sequence>MDDVRHREEFLACAVNDEIKKAQIGFIDSERSVDGTSCVGKTTLLKLFENVRAPIKINRDRPDITSGSDYNLIPFLSVAYAVNSRTPTTTIGGDPYYDRVVSDRSEFSNLIYQIVHEIMDEINDLPEREWDTAAMNLLSRIYERDNVSKIVAVLTVPEKKYLIVIDSDLDGLASRMRARCRGNDTINSFNRSYLYAQNEAFRFLHHCLPDEKAAIFDLAFADSVTDMHRAVESAIFKDDGGINRPRKIRKWSRGDDNDDSNCERVAASFPRCEDSIKLVHFKRQHYNNETVRFRFSKK</sequence>
<keyword evidence="2" id="KW-1185">Reference proteome</keyword>
<name>A0ACC2NIZ6_9HYME</name>
<evidence type="ECO:0000313" key="2">
    <source>
        <dbReference type="Proteomes" id="UP001239111"/>
    </source>
</evidence>
<dbReference type="Proteomes" id="UP001239111">
    <property type="component" value="Chromosome 3"/>
</dbReference>
<organism evidence="1 2">
    <name type="scientific">Eretmocerus hayati</name>
    <dbReference type="NCBI Taxonomy" id="131215"/>
    <lineage>
        <taxon>Eukaryota</taxon>
        <taxon>Metazoa</taxon>
        <taxon>Ecdysozoa</taxon>
        <taxon>Arthropoda</taxon>
        <taxon>Hexapoda</taxon>
        <taxon>Insecta</taxon>
        <taxon>Pterygota</taxon>
        <taxon>Neoptera</taxon>
        <taxon>Endopterygota</taxon>
        <taxon>Hymenoptera</taxon>
        <taxon>Apocrita</taxon>
        <taxon>Proctotrupomorpha</taxon>
        <taxon>Chalcidoidea</taxon>
        <taxon>Aphelinidae</taxon>
        <taxon>Aphelininae</taxon>
        <taxon>Eretmocerus</taxon>
    </lineage>
</organism>
<protein>
    <submittedName>
        <fullName evidence="1">Uncharacterized protein</fullName>
    </submittedName>
</protein>
<proteinExistence type="predicted"/>
<accession>A0ACC2NIZ6</accession>
<evidence type="ECO:0000313" key="1">
    <source>
        <dbReference type="EMBL" id="KAJ8670212.1"/>
    </source>
</evidence>
<reference evidence="1" key="1">
    <citation type="submission" date="2023-04" db="EMBL/GenBank/DDBJ databases">
        <title>A chromosome-level genome assembly of the parasitoid wasp Eretmocerus hayati.</title>
        <authorList>
            <person name="Zhong Y."/>
            <person name="Liu S."/>
            <person name="Liu Y."/>
        </authorList>
    </citation>
    <scope>NUCLEOTIDE SEQUENCE</scope>
    <source>
        <strain evidence="1">ZJU_SS_LIU_2023</strain>
    </source>
</reference>
<comment type="caution">
    <text evidence="1">The sequence shown here is derived from an EMBL/GenBank/DDBJ whole genome shotgun (WGS) entry which is preliminary data.</text>
</comment>
<gene>
    <name evidence="1" type="ORF">QAD02_001471</name>
</gene>